<organism evidence="2 3">
    <name type="scientific">Paracoccidioides lutzii (strain ATCC MYA-826 / Pb01)</name>
    <name type="common">Paracoccidioides brasiliensis</name>
    <dbReference type="NCBI Taxonomy" id="502779"/>
    <lineage>
        <taxon>Eukaryota</taxon>
        <taxon>Fungi</taxon>
        <taxon>Dikarya</taxon>
        <taxon>Ascomycota</taxon>
        <taxon>Pezizomycotina</taxon>
        <taxon>Eurotiomycetes</taxon>
        <taxon>Eurotiomycetidae</taxon>
        <taxon>Onygenales</taxon>
        <taxon>Ajellomycetaceae</taxon>
        <taxon>Paracoccidioides</taxon>
    </lineage>
</organism>
<evidence type="ECO:0000313" key="2">
    <source>
        <dbReference type="EMBL" id="EEH41365.1"/>
    </source>
</evidence>
<dbReference type="EMBL" id="KN293998">
    <property type="protein sequence ID" value="EEH41365.1"/>
    <property type="molecule type" value="Genomic_DNA"/>
</dbReference>
<sequence>MTQTFGAALVAACTSIPAPGDSDSPDLPPANTKGQARFAHSIQHPHLLSIHHITHPRPASNIPTAILGIFVLPSPPSACTVSTSPGFSCFLV</sequence>
<evidence type="ECO:0000313" key="3">
    <source>
        <dbReference type="Proteomes" id="UP000002059"/>
    </source>
</evidence>
<dbReference type="GeneID" id="9098160"/>
<evidence type="ECO:0000256" key="1">
    <source>
        <dbReference type="SAM" id="MobiDB-lite"/>
    </source>
</evidence>
<dbReference type="AlphaFoldDB" id="C1GXS7"/>
<protein>
    <submittedName>
        <fullName evidence="2">Uncharacterized protein</fullName>
    </submittedName>
</protein>
<dbReference type="KEGG" id="pbl:PAAG_03650"/>
<keyword evidence="3" id="KW-1185">Reference proteome</keyword>
<dbReference type="VEuPathDB" id="FungiDB:PAAG_03650"/>
<feature type="region of interest" description="Disordered" evidence="1">
    <location>
        <begin position="17"/>
        <end position="36"/>
    </location>
</feature>
<accession>C1GXS7</accession>
<reference evidence="2 3" key="1">
    <citation type="journal article" date="2011" name="PLoS Genet.">
        <title>Comparative genomic analysis of human fungal pathogens causing paracoccidioidomycosis.</title>
        <authorList>
            <person name="Desjardins C.A."/>
            <person name="Champion M.D."/>
            <person name="Holder J.W."/>
            <person name="Muszewska A."/>
            <person name="Goldberg J."/>
            <person name="Bailao A.M."/>
            <person name="Brigido M.M."/>
            <person name="Ferreira M.E."/>
            <person name="Garcia A.M."/>
            <person name="Grynberg M."/>
            <person name="Gujja S."/>
            <person name="Heiman D.I."/>
            <person name="Henn M.R."/>
            <person name="Kodira C.D."/>
            <person name="Leon-Narvaez H."/>
            <person name="Longo L.V."/>
            <person name="Ma L.J."/>
            <person name="Malavazi I."/>
            <person name="Matsuo A.L."/>
            <person name="Morais F.V."/>
            <person name="Pereira M."/>
            <person name="Rodriguez-Brito S."/>
            <person name="Sakthikumar S."/>
            <person name="Salem-Izacc S.M."/>
            <person name="Sykes S.M."/>
            <person name="Teixeira M.M."/>
            <person name="Vallejo M.C."/>
            <person name="Walter M.E."/>
            <person name="Yandava C."/>
            <person name="Young S."/>
            <person name="Zeng Q."/>
            <person name="Zucker J."/>
            <person name="Felipe M.S."/>
            <person name="Goldman G.H."/>
            <person name="Haas B.J."/>
            <person name="McEwen J.G."/>
            <person name="Nino-Vega G."/>
            <person name="Puccia R."/>
            <person name="San-Blas G."/>
            <person name="Soares C.M."/>
            <person name="Birren B.W."/>
            <person name="Cuomo C.A."/>
        </authorList>
    </citation>
    <scope>NUCLEOTIDE SEQUENCE [LARGE SCALE GENOMIC DNA]</scope>
    <source>
        <strain evidence="3">ATCC MYA-826 / Pb01</strain>
    </source>
</reference>
<proteinExistence type="predicted"/>
<dbReference type="Proteomes" id="UP000002059">
    <property type="component" value="Partially assembled WGS sequence"/>
</dbReference>
<name>C1GXS7_PARBA</name>
<dbReference type="HOGENOM" id="CLU_2413882_0_0_1"/>
<dbReference type="RefSeq" id="XP_002795106.1">
    <property type="nucleotide sequence ID" value="XM_002795060.2"/>
</dbReference>
<gene>
    <name evidence="2" type="ORF">PAAG_03650</name>
</gene>